<comment type="catalytic activity">
    <reaction evidence="1">
        <text>D-mannose 6-phosphate = D-fructose 6-phosphate</text>
        <dbReference type="Rhea" id="RHEA:12356"/>
        <dbReference type="ChEBI" id="CHEBI:58735"/>
        <dbReference type="ChEBI" id="CHEBI:61527"/>
        <dbReference type="EC" id="5.3.1.8"/>
    </reaction>
</comment>
<dbReference type="EMBL" id="NTGA01000013">
    <property type="protein sequence ID" value="PAY23612.1"/>
    <property type="molecule type" value="Genomic_DNA"/>
</dbReference>
<feature type="binding site" evidence="8">
    <location>
        <position position="96"/>
    </location>
    <ligand>
        <name>Zn(2+)</name>
        <dbReference type="ChEBI" id="CHEBI:29105"/>
    </ligand>
</feature>
<dbReference type="InterPro" id="IPR014710">
    <property type="entry name" value="RmlC-like_jellyroll"/>
</dbReference>
<dbReference type="PIRSF" id="PIRSF001480">
    <property type="entry name" value="Mannose-6-phosphate_isomerase"/>
    <property type="match status" value="1"/>
</dbReference>
<protein>
    <recommendedName>
        <fullName evidence="3">mannose-6-phosphate isomerase</fullName>
        <ecNumber evidence="3">5.3.1.8</ecNumber>
    </recommendedName>
</protein>
<evidence type="ECO:0000256" key="5">
    <source>
        <dbReference type="ARBA" id="ARBA00022833"/>
    </source>
</evidence>
<dbReference type="PRINTS" id="PR00714">
    <property type="entry name" value="MAN6PISMRASE"/>
</dbReference>
<evidence type="ECO:0000313" key="11">
    <source>
        <dbReference type="Proteomes" id="UP000218810"/>
    </source>
</evidence>
<keyword evidence="4 8" id="KW-0479">Metal-binding</keyword>
<keyword evidence="11" id="KW-1185">Reference proteome</keyword>
<evidence type="ECO:0000313" key="10">
    <source>
        <dbReference type="EMBL" id="PAY23612.1"/>
    </source>
</evidence>
<dbReference type="EC" id="5.3.1.8" evidence="3"/>
<dbReference type="InterPro" id="IPR001250">
    <property type="entry name" value="Man6P_Isoase-1"/>
</dbReference>
<dbReference type="InterPro" id="IPR016305">
    <property type="entry name" value="Mannose-6-P_Isomerase"/>
</dbReference>
<dbReference type="PANTHER" id="PTHR10309">
    <property type="entry name" value="MANNOSE-6-PHOSPHATE ISOMERASE"/>
    <property type="match status" value="1"/>
</dbReference>
<dbReference type="GO" id="GO:0005829">
    <property type="term" value="C:cytosol"/>
    <property type="evidence" value="ECO:0007669"/>
    <property type="project" value="TreeGrafter"/>
</dbReference>
<sequence>MVALSPVVQAYAWGSRTALPELCGTHSPAPHPVAEHWFGAHDSGSSLCADGRGLDARIAADPEGELGARVAAQHGGGLPFLVKLLSAEQALSLQAHPSPERAREGFAAEDARGIALHAPDRNYRDTNHKPEILVALTEFHALVGFRPVARTVELLDALDVPALRPYREMLDGQPDAEGLRAVFTTFVTMPHTALATVVADLVAGAVDYLTVEGVAGRWSHEATTVVELAERYPTDPGVLGALLLNRVVLLPGEAVYLGPGQLHAYLRGVGVEVMANSDNVLRGGLTPKHVDVPELMRVLAFDPLLDPTVRPVRADRGIPGEMDYPTPEPDFALSRIELPAASGPVGYPTDGPEVLLCTSGLVRVTENGTTETLGPGHAVWVPASTPEVELEAVDGATVFRTRVGGPATGTPHR</sequence>
<evidence type="ECO:0000256" key="7">
    <source>
        <dbReference type="PIRSR" id="PIRSR001480-1"/>
    </source>
</evidence>
<evidence type="ECO:0000256" key="3">
    <source>
        <dbReference type="ARBA" id="ARBA00011956"/>
    </source>
</evidence>
<evidence type="ECO:0000259" key="9">
    <source>
        <dbReference type="Pfam" id="PF20511"/>
    </source>
</evidence>
<evidence type="ECO:0000256" key="8">
    <source>
        <dbReference type="PIRSR" id="PIRSR001480-2"/>
    </source>
</evidence>
<dbReference type="GO" id="GO:0009298">
    <property type="term" value="P:GDP-mannose biosynthetic process"/>
    <property type="evidence" value="ECO:0007669"/>
    <property type="project" value="InterPro"/>
</dbReference>
<dbReference type="OrthoDB" id="9792649at2"/>
<dbReference type="Proteomes" id="UP000218810">
    <property type="component" value="Unassembled WGS sequence"/>
</dbReference>
<organism evidence="10 11">
    <name type="scientific">Dietzia natronolimnaea</name>
    <dbReference type="NCBI Taxonomy" id="161920"/>
    <lineage>
        <taxon>Bacteria</taxon>
        <taxon>Bacillati</taxon>
        <taxon>Actinomycetota</taxon>
        <taxon>Actinomycetes</taxon>
        <taxon>Mycobacteriales</taxon>
        <taxon>Dietziaceae</taxon>
        <taxon>Dietzia</taxon>
    </lineage>
</organism>
<feature type="domain" description="Phosphomannose isomerase type I catalytic" evidence="9">
    <location>
        <begin position="2"/>
        <end position="148"/>
    </location>
</feature>
<proteinExistence type="inferred from homology"/>
<dbReference type="NCBIfam" id="TIGR00218">
    <property type="entry name" value="manA"/>
    <property type="match status" value="1"/>
</dbReference>
<gene>
    <name evidence="10" type="primary">manA</name>
    <name evidence="10" type="ORF">CEY15_06865</name>
</gene>
<dbReference type="Pfam" id="PF20511">
    <property type="entry name" value="PMI_typeI_cat"/>
    <property type="match status" value="1"/>
</dbReference>
<feature type="binding site" evidence="8">
    <location>
        <position position="263"/>
    </location>
    <ligand>
        <name>Zn(2+)</name>
        <dbReference type="ChEBI" id="CHEBI:29105"/>
    </ligand>
</feature>
<evidence type="ECO:0000256" key="2">
    <source>
        <dbReference type="ARBA" id="ARBA00010772"/>
    </source>
</evidence>
<keyword evidence="5 8" id="KW-0862">Zinc</keyword>
<dbReference type="RefSeq" id="WP_017836634.1">
    <property type="nucleotide sequence ID" value="NZ_NTGA01000013.1"/>
</dbReference>
<dbReference type="InterPro" id="IPR018050">
    <property type="entry name" value="Pmannose_isomerase-type1_CS"/>
</dbReference>
<feature type="active site" evidence="7">
    <location>
        <position position="282"/>
    </location>
</feature>
<name>A0A2A2WQX6_9ACTN</name>
<dbReference type="InterPro" id="IPR011051">
    <property type="entry name" value="RmlC_Cupin_sf"/>
</dbReference>
<keyword evidence="6 10" id="KW-0413">Isomerase</keyword>
<dbReference type="Gene3D" id="1.10.441.10">
    <property type="entry name" value="Phosphomannose Isomerase, domain 2"/>
    <property type="match status" value="1"/>
</dbReference>
<evidence type="ECO:0000256" key="1">
    <source>
        <dbReference type="ARBA" id="ARBA00000757"/>
    </source>
</evidence>
<reference evidence="11" key="1">
    <citation type="submission" date="2017-09" db="EMBL/GenBank/DDBJ databases">
        <authorList>
            <person name="Zhang Y."/>
            <person name="Huang X."/>
            <person name="Liu J."/>
            <person name="Lu L."/>
            <person name="Peng K."/>
        </authorList>
    </citation>
    <scope>NUCLEOTIDE SEQUENCE [LARGE SCALE GENOMIC DNA]</scope>
    <source>
        <strain evidence="11">S-XJ-1</strain>
    </source>
</reference>
<accession>A0A2A2WQX6</accession>
<comment type="similarity">
    <text evidence="2">Belongs to the mannose-6-phosphate isomerase type 1 family.</text>
</comment>
<dbReference type="GO" id="GO:0008270">
    <property type="term" value="F:zinc ion binding"/>
    <property type="evidence" value="ECO:0007669"/>
    <property type="project" value="InterPro"/>
</dbReference>
<dbReference type="PANTHER" id="PTHR10309:SF0">
    <property type="entry name" value="MANNOSE-6-PHOSPHATE ISOMERASE"/>
    <property type="match status" value="1"/>
</dbReference>
<feature type="binding site" evidence="8">
    <location>
        <position position="131"/>
    </location>
    <ligand>
        <name>Zn(2+)</name>
        <dbReference type="ChEBI" id="CHEBI:29105"/>
    </ligand>
</feature>
<comment type="caution">
    <text evidence="10">The sequence shown here is derived from an EMBL/GenBank/DDBJ whole genome shotgun (WGS) entry which is preliminary data.</text>
</comment>
<dbReference type="GO" id="GO:0004476">
    <property type="term" value="F:mannose-6-phosphate isomerase activity"/>
    <property type="evidence" value="ECO:0007669"/>
    <property type="project" value="UniProtKB-EC"/>
</dbReference>
<dbReference type="GO" id="GO:0005975">
    <property type="term" value="P:carbohydrate metabolic process"/>
    <property type="evidence" value="ECO:0007669"/>
    <property type="project" value="InterPro"/>
</dbReference>
<feature type="binding site" evidence="8">
    <location>
        <position position="94"/>
    </location>
    <ligand>
        <name>Zn(2+)</name>
        <dbReference type="ChEBI" id="CHEBI:29105"/>
    </ligand>
</feature>
<evidence type="ECO:0000256" key="4">
    <source>
        <dbReference type="ARBA" id="ARBA00022723"/>
    </source>
</evidence>
<dbReference type="AlphaFoldDB" id="A0A2A2WQX6"/>
<dbReference type="SUPFAM" id="SSF51182">
    <property type="entry name" value="RmlC-like cupins"/>
    <property type="match status" value="1"/>
</dbReference>
<dbReference type="Gene3D" id="2.60.120.10">
    <property type="entry name" value="Jelly Rolls"/>
    <property type="match status" value="2"/>
</dbReference>
<dbReference type="PROSITE" id="PS00965">
    <property type="entry name" value="PMI_I_1"/>
    <property type="match status" value="1"/>
</dbReference>
<evidence type="ECO:0000256" key="6">
    <source>
        <dbReference type="ARBA" id="ARBA00023235"/>
    </source>
</evidence>
<comment type="cofactor">
    <cofactor evidence="8">
        <name>Zn(2+)</name>
        <dbReference type="ChEBI" id="CHEBI:29105"/>
    </cofactor>
    <text evidence="8">Binds 1 zinc ion per subunit.</text>
</comment>
<dbReference type="CDD" id="cd07011">
    <property type="entry name" value="cupin_PMI_type_I_N"/>
    <property type="match status" value="1"/>
</dbReference>
<dbReference type="InterPro" id="IPR046457">
    <property type="entry name" value="PMI_typeI_cat"/>
</dbReference>